<organism evidence="5 6">
    <name type="scientific">Acidovorax carolinensis</name>
    <dbReference type="NCBI Taxonomy" id="553814"/>
    <lineage>
        <taxon>Bacteria</taxon>
        <taxon>Pseudomonadati</taxon>
        <taxon>Pseudomonadota</taxon>
        <taxon>Betaproteobacteria</taxon>
        <taxon>Burkholderiales</taxon>
        <taxon>Comamonadaceae</taxon>
        <taxon>Acidovorax</taxon>
    </lineage>
</organism>
<dbReference type="GO" id="GO:0005694">
    <property type="term" value="C:chromosome"/>
    <property type="evidence" value="ECO:0007669"/>
    <property type="project" value="TreeGrafter"/>
</dbReference>
<keyword evidence="2" id="KW-0175">Coiled coil</keyword>
<reference evidence="5" key="1">
    <citation type="submission" date="2017-05" db="EMBL/GenBank/DDBJ databases">
        <title>Polyphasic characterization of four soil-derived phenanthrene-degrading Acidovorax strains and proposal of Acidovorax phenanthrenivorans sp. nov.</title>
        <authorList>
            <person name="Singleton D."/>
            <person name="Lee J."/>
            <person name="Dickey A.N."/>
            <person name="Stroud A."/>
            <person name="Scholl E.H."/>
            <person name="Wright F.A."/>
            <person name="Aitken M.D."/>
        </authorList>
    </citation>
    <scope>NUCLEOTIDE SEQUENCE</scope>
    <source>
        <strain evidence="5">P4</strain>
        <plasmid evidence="5">pACP4.1</plasmid>
    </source>
</reference>
<dbReference type="InterPro" id="IPR036086">
    <property type="entry name" value="ParB/Sulfiredoxin_sf"/>
</dbReference>
<dbReference type="Gene3D" id="1.10.10.2830">
    <property type="match status" value="1"/>
</dbReference>
<evidence type="ECO:0000259" key="4">
    <source>
        <dbReference type="PROSITE" id="PS50943"/>
    </source>
</evidence>
<dbReference type="InterPro" id="IPR004437">
    <property type="entry name" value="ParB/RepB/Spo0J"/>
</dbReference>
<dbReference type="InterPro" id="IPR003115">
    <property type="entry name" value="ParB_N"/>
</dbReference>
<dbReference type="NCBIfam" id="TIGR00180">
    <property type="entry name" value="parB_part"/>
    <property type="match status" value="1"/>
</dbReference>
<dbReference type="KEGG" id="acis:CBP35_20010"/>
<evidence type="ECO:0000256" key="3">
    <source>
        <dbReference type="SAM" id="MobiDB-lite"/>
    </source>
</evidence>
<dbReference type="KEGG" id="acip:CBP36_20030"/>
<gene>
    <name evidence="5" type="ORF">CBP36_20030</name>
</gene>
<comment type="similarity">
    <text evidence="1">Belongs to the ParB family.</text>
</comment>
<evidence type="ECO:0000313" key="6">
    <source>
        <dbReference type="Proteomes" id="UP000194440"/>
    </source>
</evidence>
<proteinExistence type="inferred from homology"/>
<evidence type="ECO:0000256" key="1">
    <source>
        <dbReference type="ARBA" id="ARBA00006295"/>
    </source>
</evidence>
<dbReference type="OrthoDB" id="8677451at2"/>
<dbReference type="RefSeq" id="WP_086929028.1">
    <property type="nucleotide sequence ID" value="NZ_CP021363.1"/>
</dbReference>
<feature type="region of interest" description="Disordered" evidence="3">
    <location>
        <begin position="1"/>
        <end position="35"/>
    </location>
</feature>
<sequence length="332" mass="36992">MAEKKPAKGVRGRLAQITEDMLSGPSPVIKPRGTAATSAPVQLARFSQDFQKLEREIAALKADKGSLQMMDMSIIDDGDFHATPLNPERVAKLQKNLQKHRQSSPAVVRKKDDGRYEFISGRHRRAALANLGHTQIQVVIGEFSDNEAQSLTSYDNIFGPDLSDYEKFKALQAIKAKLGYNQRELSDDSGLSQSYISYLFAFESLPSALLEKLDASPNLFGYREARVLANLANEDPETARKAVEVLERGEENISNLAEAINLVKKPPESQDAKKERAARATPVMVRRGRHKFADIVPRGNQLLIRLEDESIAPRVQEAVLELLEKFSLEDPK</sequence>
<dbReference type="Gene3D" id="3.90.1530.30">
    <property type="match status" value="1"/>
</dbReference>
<keyword evidence="6" id="KW-1185">Reference proteome</keyword>
<dbReference type="InterPro" id="IPR001387">
    <property type="entry name" value="Cro/C1-type_HTH"/>
</dbReference>
<keyword evidence="5" id="KW-0614">Plasmid</keyword>
<dbReference type="CDD" id="cd00093">
    <property type="entry name" value="HTH_XRE"/>
    <property type="match status" value="1"/>
</dbReference>
<dbReference type="GO" id="GO:0007059">
    <property type="term" value="P:chromosome segregation"/>
    <property type="evidence" value="ECO:0007669"/>
    <property type="project" value="TreeGrafter"/>
</dbReference>
<dbReference type="InterPro" id="IPR050336">
    <property type="entry name" value="Chromosome_partition/occlusion"/>
</dbReference>
<dbReference type="GO" id="GO:0003677">
    <property type="term" value="F:DNA binding"/>
    <property type="evidence" value="ECO:0007669"/>
    <property type="project" value="InterPro"/>
</dbReference>
<evidence type="ECO:0000256" key="2">
    <source>
        <dbReference type="SAM" id="Coils"/>
    </source>
</evidence>
<feature type="coiled-coil region" evidence="2">
    <location>
        <begin position="43"/>
        <end position="70"/>
    </location>
</feature>
<dbReference type="CDD" id="cd16387">
    <property type="entry name" value="ParB_N_Srx"/>
    <property type="match status" value="1"/>
</dbReference>
<evidence type="ECO:0000313" key="5">
    <source>
        <dbReference type="EMBL" id="ART61258.1"/>
    </source>
</evidence>
<dbReference type="SUPFAM" id="SSF110849">
    <property type="entry name" value="ParB/Sulfiredoxin"/>
    <property type="match status" value="1"/>
</dbReference>
<accession>A0A240UIG3</accession>
<dbReference type="PROSITE" id="PS50943">
    <property type="entry name" value="HTH_CROC1"/>
    <property type="match status" value="1"/>
</dbReference>
<name>A0A240UIG3_9BURK</name>
<geneLocation type="plasmid" evidence="5 6">
    <name>pACP4.1</name>
</geneLocation>
<dbReference type="Proteomes" id="UP000194440">
    <property type="component" value="Plasmid pACP4.1"/>
</dbReference>
<dbReference type="SMART" id="SM00470">
    <property type="entry name" value="ParB"/>
    <property type="match status" value="1"/>
</dbReference>
<feature type="domain" description="HTH cro/C1-type" evidence="4">
    <location>
        <begin position="171"/>
        <end position="199"/>
    </location>
</feature>
<dbReference type="AlphaFoldDB" id="A0A240UIG3"/>
<protein>
    <recommendedName>
        <fullName evidence="4">HTH cro/C1-type domain-containing protein</fullName>
    </recommendedName>
</protein>
<dbReference type="PANTHER" id="PTHR33375">
    <property type="entry name" value="CHROMOSOME-PARTITIONING PROTEIN PARB-RELATED"/>
    <property type="match status" value="1"/>
</dbReference>
<dbReference type="EMBL" id="CP021367">
    <property type="protein sequence ID" value="ART61258.1"/>
    <property type="molecule type" value="Genomic_DNA"/>
</dbReference>
<dbReference type="PANTHER" id="PTHR33375:SF1">
    <property type="entry name" value="CHROMOSOME-PARTITIONING PROTEIN PARB-RELATED"/>
    <property type="match status" value="1"/>
</dbReference>
<dbReference type="Pfam" id="PF02195">
    <property type="entry name" value="ParB_N"/>
    <property type="match status" value="1"/>
</dbReference>